<dbReference type="SUPFAM" id="SSF50341">
    <property type="entry name" value="CheW-like"/>
    <property type="match status" value="1"/>
</dbReference>
<dbReference type="Pfam" id="PF01584">
    <property type="entry name" value="CheW"/>
    <property type="match status" value="1"/>
</dbReference>
<dbReference type="Gene3D" id="2.40.50.180">
    <property type="entry name" value="CheA-289, Domain 4"/>
    <property type="match status" value="1"/>
</dbReference>
<reference evidence="2" key="1">
    <citation type="journal article" date="2014" name="Appl. Environ. Microbiol.">
        <title>Detection and genomic characterization of motility in Lactobacillus curvatus: confirmation of motility in a species outside the Lactobacillus salivarius clade.</title>
        <authorList>
            <person name="Cousin F.J."/>
            <person name="Lynch S.M."/>
            <person name="Harris H.M."/>
            <person name="McCann A."/>
            <person name="Lynch D.B."/>
            <person name="Neville B.A."/>
            <person name="Irisawa T."/>
            <person name="Okada S."/>
            <person name="Endo A."/>
            <person name="O'Toole P.W."/>
        </authorList>
    </citation>
    <scope>NUCLEOTIDE SEQUENCE</scope>
    <source>
        <strain evidence="2">DSM 19910</strain>
    </source>
</reference>
<dbReference type="EMBL" id="KM886862">
    <property type="protein sequence ID" value="AJA33881.1"/>
    <property type="molecule type" value="Genomic_DNA"/>
</dbReference>
<dbReference type="InterPro" id="IPR036061">
    <property type="entry name" value="CheW-like_dom_sf"/>
</dbReference>
<sequence>MEQYVVFESHEQLFAMPVKAVTRVIEASNFITLPEVADYILGVYEYQEHMIPIIDLRRKLFGQYTESSDDNKVILCDWKDSSLGIFVENIIGISYLEETNYEQELGRANLKRGYIDKFLKLDDKVVISIELNYLFDNRQESELLATVDQLNADKGNTSDGTDSE</sequence>
<dbReference type="PANTHER" id="PTHR22617:SF23">
    <property type="entry name" value="CHEMOTAXIS PROTEIN CHEW"/>
    <property type="match status" value="1"/>
</dbReference>
<protein>
    <submittedName>
        <fullName evidence="2">Purine-binding chemotaxis protein CheW</fullName>
    </submittedName>
</protein>
<dbReference type="Gene3D" id="2.30.30.40">
    <property type="entry name" value="SH3 Domains"/>
    <property type="match status" value="1"/>
</dbReference>
<evidence type="ECO:0000313" key="2">
    <source>
        <dbReference type="EMBL" id="AJA33881.1"/>
    </source>
</evidence>
<feature type="domain" description="CheW-like" evidence="1">
    <location>
        <begin position="1"/>
        <end position="140"/>
    </location>
</feature>
<accession>A0A0A7RF95</accession>
<organism evidence="2">
    <name type="scientific">Liquorilactobacillus capillatus</name>
    <dbReference type="NCBI Taxonomy" id="480931"/>
    <lineage>
        <taxon>Bacteria</taxon>
        <taxon>Bacillati</taxon>
        <taxon>Bacillota</taxon>
        <taxon>Bacilli</taxon>
        <taxon>Lactobacillales</taxon>
        <taxon>Lactobacillaceae</taxon>
        <taxon>Liquorilactobacillus</taxon>
    </lineage>
</organism>
<gene>
    <name evidence="2" type="primary">cheW2</name>
</gene>
<evidence type="ECO:0000259" key="1">
    <source>
        <dbReference type="PROSITE" id="PS50851"/>
    </source>
</evidence>
<dbReference type="AlphaFoldDB" id="A0A0A7RF95"/>
<dbReference type="SMART" id="SM00260">
    <property type="entry name" value="CheW"/>
    <property type="match status" value="1"/>
</dbReference>
<dbReference type="PANTHER" id="PTHR22617">
    <property type="entry name" value="CHEMOTAXIS SENSOR HISTIDINE KINASE-RELATED"/>
    <property type="match status" value="1"/>
</dbReference>
<dbReference type="PROSITE" id="PS50851">
    <property type="entry name" value="CHEW"/>
    <property type="match status" value="1"/>
</dbReference>
<dbReference type="GO" id="GO:0006935">
    <property type="term" value="P:chemotaxis"/>
    <property type="evidence" value="ECO:0007669"/>
    <property type="project" value="InterPro"/>
</dbReference>
<dbReference type="InterPro" id="IPR039315">
    <property type="entry name" value="CheW"/>
</dbReference>
<dbReference type="GO" id="GO:0005829">
    <property type="term" value="C:cytosol"/>
    <property type="evidence" value="ECO:0007669"/>
    <property type="project" value="TreeGrafter"/>
</dbReference>
<dbReference type="GO" id="GO:0007165">
    <property type="term" value="P:signal transduction"/>
    <property type="evidence" value="ECO:0007669"/>
    <property type="project" value="InterPro"/>
</dbReference>
<name>A0A0A7RF95_9LACO</name>
<proteinExistence type="predicted"/>
<dbReference type="InterPro" id="IPR002545">
    <property type="entry name" value="CheW-lke_dom"/>
</dbReference>